<comment type="caution">
    <text evidence="5">The sequence shown here is derived from an EMBL/GenBank/DDBJ whole genome shotgun (WGS) entry which is preliminary data.</text>
</comment>
<evidence type="ECO:0000256" key="2">
    <source>
        <dbReference type="ARBA" id="ARBA00022723"/>
    </source>
</evidence>
<evidence type="ECO:0000256" key="1">
    <source>
        <dbReference type="ARBA" id="ARBA00001946"/>
    </source>
</evidence>
<keyword evidence="2" id="KW-0479">Metal-binding</keyword>
<comment type="cofactor">
    <cofactor evidence="1">
        <name>Mg(2+)</name>
        <dbReference type="ChEBI" id="CHEBI:18420"/>
    </cofactor>
</comment>
<protein>
    <submittedName>
        <fullName evidence="5">2865_t:CDS:1</fullName>
    </submittedName>
</protein>
<reference evidence="5" key="1">
    <citation type="submission" date="2021-06" db="EMBL/GenBank/DDBJ databases">
        <authorList>
            <person name="Kallberg Y."/>
            <person name="Tangrot J."/>
            <person name="Rosling A."/>
        </authorList>
    </citation>
    <scope>NUCLEOTIDE SEQUENCE</scope>
    <source>
        <strain evidence="5">BR232B</strain>
    </source>
</reference>
<dbReference type="PANTHER" id="PTHR32308">
    <property type="entry name" value="LYASE BETA SUBUNIT, PUTATIVE (AFU_ORTHOLOGUE AFUA_4G13030)-RELATED"/>
    <property type="match status" value="1"/>
</dbReference>
<dbReference type="OrthoDB" id="1773at2759"/>
<evidence type="ECO:0000313" key="6">
    <source>
        <dbReference type="Proteomes" id="UP000789739"/>
    </source>
</evidence>
<dbReference type="PANTHER" id="PTHR32308:SF0">
    <property type="entry name" value="HPCH_HPAI ALDOLASE_CITRATE LYASE DOMAIN-CONTAINING PROTEIN"/>
    <property type="match status" value="1"/>
</dbReference>
<dbReference type="Proteomes" id="UP000789739">
    <property type="component" value="Unassembled WGS sequence"/>
</dbReference>
<keyword evidence="6" id="KW-1185">Reference proteome</keyword>
<proteinExistence type="predicted"/>
<name>A0A9N8Z9M9_9GLOM</name>
<keyword evidence="3" id="KW-0460">Magnesium</keyword>
<sequence length="389" mass="42865">MDLTPNFKLDSFKALVGVSSKNSSAKKGSGSKSQTMRFVSSLAGTLPQKIGRPTVFSTNKLTNILATTVRKYSSDTKPIENALTGKEFRSRRAVFYVPGGEERKIKSSLKLKADCIVYDLEDGVAFNRKGVAREMVFDTLETSELGRFERAVRINSVGSGLELDDLNVVLRSTHLQAIVIPKVQSAKDIQFVSRMIDSVAKETTRANIRLIGSIESALGIMNLKEIATSDGRLDALIFAAEDYCADLGLTRTSSRKEFLYARQAIVTAACAYGLQAIDLVCLDYKNDAILAEECQEGREMGFVGKQAIHPQQVDIIHKTFLPDKKDIDRAVRILNGYKEHSEKGIGVFSLDGKMIDLPMVKWAQRMISRVKAVDMPIPDVETTINSGKA</sequence>
<dbReference type="InterPro" id="IPR015813">
    <property type="entry name" value="Pyrv/PenolPyrv_kinase-like_dom"/>
</dbReference>
<feature type="domain" description="HpcH/HpaI aldolase/citrate lyase" evidence="4">
    <location>
        <begin position="92"/>
        <end position="310"/>
    </location>
</feature>
<accession>A0A9N8Z9M9</accession>
<dbReference type="InterPro" id="IPR005000">
    <property type="entry name" value="Aldolase/citrate-lyase_domain"/>
</dbReference>
<dbReference type="InterPro" id="IPR040442">
    <property type="entry name" value="Pyrv_kinase-like_dom_sf"/>
</dbReference>
<dbReference type="EMBL" id="CAJVPI010000126">
    <property type="protein sequence ID" value="CAG8485342.1"/>
    <property type="molecule type" value="Genomic_DNA"/>
</dbReference>
<dbReference type="GO" id="GO:0000287">
    <property type="term" value="F:magnesium ion binding"/>
    <property type="evidence" value="ECO:0007669"/>
    <property type="project" value="TreeGrafter"/>
</dbReference>
<dbReference type="GO" id="GO:0003824">
    <property type="term" value="F:catalytic activity"/>
    <property type="evidence" value="ECO:0007669"/>
    <property type="project" value="InterPro"/>
</dbReference>
<dbReference type="Gene3D" id="3.20.20.60">
    <property type="entry name" value="Phosphoenolpyruvate-binding domains"/>
    <property type="match status" value="1"/>
</dbReference>
<dbReference type="GO" id="GO:0006107">
    <property type="term" value="P:oxaloacetate metabolic process"/>
    <property type="evidence" value="ECO:0007669"/>
    <property type="project" value="TreeGrafter"/>
</dbReference>
<organism evidence="5 6">
    <name type="scientific">Paraglomus brasilianum</name>
    <dbReference type="NCBI Taxonomy" id="144538"/>
    <lineage>
        <taxon>Eukaryota</taxon>
        <taxon>Fungi</taxon>
        <taxon>Fungi incertae sedis</taxon>
        <taxon>Mucoromycota</taxon>
        <taxon>Glomeromycotina</taxon>
        <taxon>Glomeromycetes</taxon>
        <taxon>Paraglomerales</taxon>
        <taxon>Paraglomeraceae</taxon>
        <taxon>Paraglomus</taxon>
    </lineage>
</organism>
<dbReference type="SUPFAM" id="SSF51621">
    <property type="entry name" value="Phosphoenolpyruvate/pyruvate domain"/>
    <property type="match status" value="1"/>
</dbReference>
<evidence type="ECO:0000259" key="4">
    <source>
        <dbReference type="Pfam" id="PF03328"/>
    </source>
</evidence>
<gene>
    <name evidence="5" type="ORF">PBRASI_LOCUS1801</name>
</gene>
<dbReference type="AlphaFoldDB" id="A0A9N8Z9M9"/>
<evidence type="ECO:0000313" key="5">
    <source>
        <dbReference type="EMBL" id="CAG8485342.1"/>
    </source>
</evidence>
<evidence type="ECO:0000256" key="3">
    <source>
        <dbReference type="ARBA" id="ARBA00022842"/>
    </source>
</evidence>
<dbReference type="Pfam" id="PF03328">
    <property type="entry name" value="HpcH_HpaI"/>
    <property type="match status" value="1"/>
</dbReference>